<reference evidence="2" key="1">
    <citation type="submission" date="2018-02" db="EMBL/GenBank/DDBJ databases">
        <title>Rhizophora mucronata_Transcriptome.</title>
        <authorList>
            <person name="Meera S.P."/>
            <person name="Sreeshan A."/>
            <person name="Augustine A."/>
        </authorList>
    </citation>
    <scope>NUCLEOTIDE SEQUENCE</scope>
    <source>
        <tissue evidence="2">Leaf</tissue>
    </source>
</reference>
<feature type="region of interest" description="Disordered" evidence="1">
    <location>
        <begin position="1"/>
        <end position="24"/>
    </location>
</feature>
<dbReference type="AlphaFoldDB" id="A0A2P2IXK9"/>
<name>A0A2P2IXK9_RHIMU</name>
<proteinExistence type="predicted"/>
<evidence type="ECO:0000256" key="1">
    <source>
        <dbReference type="SAM" id="MobiDB-lite"/>
    </source>
</evidence>
<dbReference type="EMBL" id="GGEC01005439">
    <property type="protein sequence ID" value="MBW85922.1"/>
    <property type="molecule type" value="Transcribed_RNA"/>
</dbReference>
<accession>A0A2P2IXK9</accession>
<protein>
    <submittedName>
        <fullName evidence="2">Uncharacterized protein</fullName>
    </submittedName>
</protein>
<sequence length="37" mass="4200">MTESSIGSQLPGLLSVQRPTNNRNREHFCPLKCLMLK</sequence>
<organism evidence="2">
    <name type="scientific">Rhizophora mucronata</name>
    <name type="common">Asiatic mangrove</name>
    <dbReference type="NCBI Taxonomy" id="61149"/>
    <lineage>
        <taxon>Eukaryota</taxon>
        <taxon>Viridiplantae</taxon>
        <taxon>Streptophyta</taxon>
        <taxon>Embryophyta</taxon>
        <taxon>Tracheophyta</taxon>
        <taxon>Spermatophyta</taxon>
        <taxon>Magnoliopsida</taxon>
        <taxon>eudicotyledons</taxon>
        <taxon>Gunneridae</taxon>
        <taxon>Pentapetalae</taxon>
        <taxon>rosids</taxon>
        <taxon>fabids</taxon>
        <taxon>Malpighiales</taxon>
        <taxon>Rhizophoraceae</taxon>
        <taxon>Rhizophora</taxon>
    </lineage>
</organism>
<evidence type="ECO:0000313" key="2">
    <source>
        <dbReference type="EMBL" id="MBW85922.1"/>
    </source>
</evidence>